<dbReference type="EMBL" id="BMLP01000003">
    <property type="protein sequence ID" value="GGO32520.1"/>
    <property type="molecule type" value="Genomic_DNA"/>
</dbReference>
<dbReference type="RefSeq" id="WP_146286741.1">
    <property type="nucleotide sequence ID" value="NZ_BMLP01000003.1"/>
</dbReference>
<dbReference type="CDD" id="cd00761">
    <property type="entry name" value="Glyco_tranf_GTA_type"/>
    <property type="match status" value="1"/>
</dbReference>
<sequence length="341" mass="39348">MRASELVAQARAALRLRWRRRRLLWRAFRSRHQLHCLVDRTASISRDEILCFATIRNEAERLPHFLDHYRRLGVRHFLIVDNASTDNSAALLSDCPDVSLWQTAHSYRASRFGMDWINHLLRRHGHGHWCLTVDADELLVHPHFPERNLHDLTRWLDGRGERVFAAMMLDLYPQGRLTQTGPAPGDNPLDALCWFDAVGYRREVQTRYANLSIRGGVRERVFFPDRPDLSPHLHKTPLIRWQRGDAYLSSTHAALPRALNKGFLCQGLPTGVLLHTKFLPSITARAVEEKQRGEHFTHTGNYAGYYDSLAADPVLWQPSSTRYQGAEQLEHLGLMTRGAWF</sequence>
<dbReference type="AlphaFoldDB" id="A0A917YME1"/>
<evidence type="ECO:0008006" key="3">
    <source>
        <dbReference type="Google" id="ProtNLM"/>
    </source>
</evidence>
<name>A0A917YME1_9RHOB</name>
<gene>
    <name evidence="1" type="ORF">GCM10010991_20170</name>
</gene>
<comment type="caution">
    <text evidence="1">The sequence shown here is derived from an EMBL/GenBank/DDBJ whole genome shotgun (WGS) entry which is preliminary data.</text>
</comment>
<evidence type="ECO:0000313" key="1">
    <source>
        <dbReference type="EMBL" id="GGO32520.1"/>
    </source>
</evidence>
<organism evidence="1 2">
    <name type="scientific">Gemmobacter aquaticus</name>
    <dbReference type="NCBI Taxonomy" id="490185"/>
    <lineage>
        <taxon>Bacteria</taxon>
        <taxon>Pseudomonadati</taxon>
        <taxon>Pseudomonadota</taxon>
        <taxon>Alphaproteobacteria</taxon>
        <taxon>Rhodobacterales</taxon>
        <taxon>Paracoccaceae</taxon>
        <taxon>Gemmobacter</taxon>
    </lineage>
</organism>
<dbReference type="InterPro" id="IPR029044">
    <property type="entry name" value="Nucleotide-diphossugar_trans"/>
</dbReference>
<keyword evidence="2" id="KW-1185">Reference proteome</keyword>
<dbReference type="Pfam" id="PF13704">
    <property type="entry name" value="Glyco_tranf_2_4"/>
    <property type="match status" value="1"/>
</dbReference>
<dbReference type="Gene3D" id="3.90.550.10">
    <property type="entry name" value="Spore Coat Polysaccharide Biosynthesis Protein SpsA, Chain A"/>
    <property type="match status" value="1"/>
</dbReference>
<accession>A0A917YME1</accession>
<evidence type="ECO:0000313" key="2">
    <source>
        <dbReference type="Proteomes" id="UP000598196"/>
    </source>
</evidence>
<proteinExistence type="predicted"/>
<dbReference type="SUPFAM" id="SSF53448">
    <property type="entry name" value="Nucleotide-diphospho-sugar transferases"/>
    <property type="match status" value="1"/>
</dbReference>
<reference evidence="1 2" key="1">
    <citation type="journal article" date="2014" name="Int. J. Syst. Evol. Microbiol.">
        <title>Complete genome sequence of Corynebacterium casei LMG S-19264T (=DSM 44701T), isolated from a smear-ripened cheese.</title>
        <authorList>
            <consortium name="US DOE Joint Genome Institute (JGI-PGF)"/>
            <person name="Walter F."/>
            <person name="Albersmeier A."/>
            <person name="Kalinowski J."/>
            <person name="Ruckert C."/>
        </authorList>
    </citation>
    <scope>NUCLEOTIDE SEQUENCE [LARGE SCALE GENOMIC DNA]</scope>
    <source>
        <strain evidence="1 2">CGMCC 1.7029</strain>
    </source>
</reference>
<protein>
    <recommendedName>
        <fullName evidence="3">Glycosyl transferase family 2</fullName>
    </recommendedName>
</protein>
<dbReference type="OrthoDB" id="3010234at2"/>
<dbReference type="Proteomes" id="UP000598196">
    <property type="component" value="Unassembled WGS sequence"/>
</dbReference>